<protein>
    <submittedName>
        <fullName evidence="1">Uncharacterized protein</fullName>
    </submittedName>
</protein>
<dbReference type="Proteomes" id="UP000182054">
    <property type="component" value="Unassembled WGS sequence"/>
</dbReference>
<dbReference type="EMBL" id="FOJN01000001">
    <property type="protein sequence ID" value="SFA40095.1"/>
    <property type="molecule type" value="Genomic_DNA"/>
</dbReference>
<proteinExistence type="predicted"/>
<evidence type="ECO:0000313" key="1">
    <source>
        <dbReference type="EMBL" id="SFA40095.1"/>
    </source>
</evidence>
<gene>
    <name evidence="1" type="ORF">SAMN05444374_101442</name>
</gene>
<evidence type="ECO:0000313" key="2">
    <source>
        <dbReference type="Proteomes" id="UP000182054"/>
    </source>
</evidence>
<sequence length="263" mass="28649">MVANPVAGRAPDSPGFEAAFASSVSSIPLHGPVPARIEPGTAHRNERTVGYTSEYANLTYNEAHYRKRASDGDVRWYWGLESRRSATTVINAYRGDTVVFTTKWTELRVVDGTAAGGRLWAITRPDQAGARGVTVLDPNGDTTPIPATAIDVTDHRWPLGPRPLDHASYVRHCLGQSGALSCPDGITDFTATYEGEWPHGQVHVSYRHADYPGLTLTARRNIYDENGARLDRAPDYIAHSLVEQAGTGAYPPVDRAVDGVLWI</sequence>
<name>A0A1I0SKR4_9NOCA</name>
<reference evidence="1 2" key="1">
    <citation type="submission" date="2016-10" db="EMBL/GenBank/DDBJ databases">
        <authorList>
            <person name="de Groot N.N."/>
        </authorList>
    </citation>
    <scope>NUCLEOTIDE SEQUENCE [LARGE SCALE GENOMIC DNA]</scope>
    <source>
        <strain evidence="1 2">DSM 44908</strain>
    </source>
</reference>
<organism evidence="1 2">
    <name type="scientific">Rhodococcoides kroppenstedtii</name>
    <dbReference type="NCBI Taxonomy" id="293050"/>
    <lineage>
        <taxon>Bacteria</taxon>
        <taxon>Bacillati</taxon>
        <taxon>Actinomycetota</taxon>
        <taxon>Actinomycetes</taxon>
        <taxon>Mycobacteriales</taxon>
        <taxon>Nocardiaceae</taxon>
        <taxon>Rhodococcoides</taxon>
    </lineage>
</organism>
<accession>A0A1I0SKR4</accession>
<dbReference type="AlphaFoldDB" id="A0A1I0SKR4"/>